<dbReference type="GO" id="GO:0030246">
    <property type="term" value="F:carbohydrate binding"/>
    <property type="evidence" value="ECO:0007669"/>
    <property type="project" value="UniProtKB-KW"/>
</dbReference>
<accession>A0A5J5EZQ2</accession>
<dbReference type="CDD" id="cd00413">
    <property type="entry name" value="Glyco_hydrolase_16"/>
    <property type="match status" value="1"/>
</dbReference>
<keyword evidence="4" id="KW-1185">Reference proteome</keyword>
<evidence type="ECO:0000313" key="4">
    <source>
        <dbReference type="Proteomes" id="UP000326924"/>
    </source>
</evidence>
<sequence length="383" mass="42156">MASTAAVLALLLLFVPSLHAAVSGKACSCYLTSTHDLFNTYRVHDFRRLPIPASIPALPSQLPPTITDSTSHSSIPIGTLQQGFLTSKEWTSSWDIQTWGKGVNNETKYKMWNSLSSVYIDYENITTTITTTTGKVGTRLVLKTRRFEGFQISAEVENLQKNLLHASTRIRARVLGDPGAVAGLFYYRNDNNESDIEILTRDEASAIWYSNQPVLDSDGNQIPNASTRADLITNSLTDGTQLTSKRSSEFSWSDWHTHRIDWTAGKSSWFVDGNHVLDKTYGVPTATAYLVLNMWSDGGVWSGVMDVGKEARLEIEWIEMAFNTSDEGTENKEREPGQGGDGCRRACVVDDRAPSLSAAGRIVGGLREGIMAAVVVVVLAQWL</sequence>
<dbReference type="PANTHER" id="PTHR38121:SF4">
    <property type="entry name" value="GH16 DOMAIN-CONTAINING PROTEIN-RELATED"/>
    <property type="match status" value="1"/>
</dbReference>
<dbReference type="Pfam" id="PF00722">
    <property type="entry name" value="Glyco_hydro_16"/>
    <property type="match status" value="1"/>
</dbReference>
<dbReference type="GO" id="GO:0004553">
    <property type="term" value="F:hydrolase activity, hydrolyzing O-glycosyl compounds"/>
    <property type="evidence" value="ECO:0007669"/>
    <property type="project" value="InterPro"/>
</dbReference>
<proteinExistence type="predicted"/>
<dbReference type="InterPro" id="IPR000757">
    <property type="entry name" value="Beta-glucanase-like"/>
</dbReference>
<dbReference type="AlphaFoldDB" id="A0A5J5EZQ2"/>
<keyword evidence="1" id="KW-0732">Signal</keyword>
<gene>
    <name evidence="3" type="ORF">FN846DRAFT_945023</name>
</gene>
<reference evidence="3 4" key="1">
    <citation type="submission" date="2019-09" db="EMBL/GenBank/DDBJ databases">
        <title>Draft genome of the ectomycorrhizal ascomycete Sphaerosporella brunnea.</title>
        <authorList>
            <consortium name="DOE Joint Genome Institute"/>
            <person name="Benucci G.M."/>
            <person name="Marozzi G."/>
            <person name="Antonielli L."/>
            <person name="Sanchez S."/>
            <person name="Marco P."/>
            <person name="Wang X."/>
            <person name="Falini L.B."/>
            <person name="Barry K."/>
            <person name="Haridas S."/>
            <person name="Lipzen A."/>
            <person name="Labutti K."/>
            <person name="Grigoriev I.V."/>
            <person name="Murat C."/>
            <person name="Martin F."/>
            <person name="Albertini E."/>
            <person name="Donnini D."/>
            <person name="Bonito G."/>
        </authorList>
    </citation>
    <scope>NUCLEOTIDE SEQUENCE [LARGE SCALE GENOMIC DNA]</scope>
    <source>
        <strain evidence="3 4">Sb_GMNB300</strain>
    </source>
</reference>
<dbReference type="InterPro" id="IPR013320">
    <property type="entry name" value="ConA-like_dom_sf"/>
</dbReference>
<dbReference type="PROSITE" id="PS51762">
    <property type="entry name" value="GH16_2"/>
    <property type="match status" value="1"/>
</dbReference>
<evidence type="ECO:0000313" key="3">
    <source>
        <dbReference type="EMBL" id="KAA8908678.1"/>
    </source>
</evidence>
<evidence type="ECO:0000259" key="2">
    <source>
        <dbReference type="PROSITE" id="PS51762"/>
    </source>
</evidence>
<evidence type="ECO:0000256" key="1">
    <source>
        <dbReference type="SAM" id="SignalP"/>
    </source>
</evidence>
<dbReference type="OrthoDB" id="4388755at2759"/>
<dbReference type="GO" id="GO:0005975">
    <property type="term" value="P:carbohydrate metabolic process"/>
    <property type="evidence" value="ECO:0007669"/>
    <property type="project" value="InterPro"/>
</dbReference>
<dbReference type="InParanoid" id="A0A5J5EZQ2"/>
<dbReference type="Gene3D" id="2.60.120.200">
    <property type="match status" value="1"/>
</dbReference>
<feature type="signal peptide" evidence="1">
    <location>
        <begin position="1"/>
        <end position="20"/>
    </location>
</feature>
<feature type="domain" description="GH16" evidence="2">
    <location>
        <begin position="44"/>
        <end position="326"/>
    </location>
</feature>
<keyword evidence="3" id="KW-0430">Lectin</keyword>
<comment type="caution">
    <text evidence="3">The sequence shown here is derived from an EMBL/GenBank/DDBJ whole genome shotgun (WGS) entry which is preliminary data.</text>
</comment>
<feature type="chain" id="PRO_5023928128" evidence="1">
    <location>
        <begin position="21"/>
        <end position="383"/>
    </location>
</feature>
<name>A0A5J5EZQ2_9PEZI</name>
<dbReference type="Proteomes" id="UP000326924">
    <property type="component" value="Unassembled WGS sequence"/>
</dbReference>
<organism evidence="3 4">
    <name type="scientific">Sphaerosporella brunnea</name>
    <dbReference type="NCBI Taxonomy" id="1250544"/>
    <lineage>
        <taxon>Eukaryota</taxon>
        <taxon>Fungi</taxon>
        <taxon>Dikarya</taxon>
        <taxon>Ascomycota</taxon>
        <taxon>Pezizomycotina</taxon>
        <taxon>Pezizomycetes</taxon>
        <taxon>Pezizales</taxon>
        <taxon>Pyronemataceae</taxon>
        <taxon>Sphaerosporella</taxon>
    </lineage>
</organism>
<protein>
    <submittedName>
        <fullName evidence="3">Concanavalin A-like lectin/glucanase domain-containing protein</fullName>
    </submittedName>
</protein>
<dbReference type="EMBL" id="VXIS01000066">
    <property type="protein sequence ID" value="KAA8908678.1"/>
    <property type="molecule type" value="Genomic_DNA"/>
</dbReference>
<dbReference type="PANTHER" id="PTHR38121">
    <property type="entry name" value="GH16 DOMAIN-CONTAINING PROTEIN"/>
    <property type="match status" value="1"/>
</dbReference>
<dbReference type="SUPFAM" id="SSF49899">
    <property type="entry name" value="Concanavalin A-like lectins/glucanases"/>
    <property type="match status" value="1"/>
</dbReference>